<accession>A0ABV3XXE6</accession>
<evidence type="ECO:0000313" key="2">
    <source>
        <dbReference type="Proteomes" id="UP001560019"/>
    </source>
</evidence>
<comment type="caution">
    <text evidence="1">The sequence shown here is derived from an EMBL/GenBank/DDBJ whole genome shotgun (WGS) entry which is preliminary data.</text>
</comment>
<dbReference type="EMBL" id="JBEHHI010000003">
    <property type="protein sequence ID" value="MEX5730037.1"/>
    <property type="molecule type" value="Genomic_DNA"/>
</dbReference>
<reference evidence="1 2" key="1">
    <citation type="submission" date="2024-06" db="EMBL/GenBank/DDBJ databases">
        <title>Genome of Rhodovulum iodosum, a marine photoferrotroph.</title>
        <authorList>
            <person name="Bianchini G."/>
            <person name="Nikeleit V."/>
            <person name="Kappler A."/>
            <person name="Bryce C."/>
            <person name="Sanchez-Baracaldo P."/>
        </authorList>
    </citation>
    <scope>NUCLEOTIDE SEQUENCE [LARGE SCALE GENOMIC DNA]</scope>
    <source>
        <strain evidence="1 2">UT/N1</strain>
    </source>
</reference>
<proteinExistence type="predicted"/>
<dbReference type="SUPFAM" id="SSF47226">
    <property type="entry name" value="Histidine-containing phosphotransfer domain, HPT domain"/>
    <property type="match status" value="1"/>
</dbReference>
<organism evidence="1 2">
    <name type="scientific">Rhodovulum iodosum</name>
    <dbReference type="NCBI Taxonomy" id="68291"/>
    <lineage>
        <taxon>Bacteria</taxon>
        <taxon>Pseudomonadati</taxon>
        <taxon>Pseudomonadota</taxon>
        <taxon>Alphaproteobacteria</taxon>
        <taxon>Rhodobacterales</taxon>
        <taxon>Paracoccaceae</taxon>
        <taxon>Rhodovulum</taxon>
    </lineage>
</organism>
<evidence type="ECO:0008006" key="3">
    <source>
        <dbReference type="Google" id="ProtNLM"/>
    </source>
</evidence>
<name>A0ABV3XXE6_9RHOB</name>
<dbReference type="Proteomes" id="UP001560019">
    <property type="component" value="Unassembled WGS sequence"/>
</dbReference>
<protein>
    <recommendedName>
        <fullName evidence="3">HPt domain-containing protein</fullName>
    </recommendedName>
</protein>
<gene>
    <name evidence="1" type="ORF">Ga0609869_003390</name>
</gene>
<dbReference type="RefSeq" id="WP_125403008.1">
    <property type="nucleotide sequence ID" value="NZ_JBEHHI010000003.1"/>
</dbReference>
<sequence length="126" mass="12883">MAQLVALRPREPLKLDPERIAGMYLALGEARAGQMIAALLPLLGQDLGALRAAADRGDRAGLARHARRVARLAGAVGLTGVSLAAGGVAGAAEMADDTAICATVQRLDRVAARSLALVRHLDEGAG</sequence>
<dbReference type="InterPro" id="IPR036641">
    <property type="entry name" value="HPT_dom_sf"/>
</dbReference>
<keyword evidence="2" id="KW-1185">Reference proteome</keyword>
<evidence type="ECO:0000313" key="1">
    <source>
        <dbReference type="EMBL" id="MEX5730037.1"/>
    </source>
</evidence>